<dbReference type="EC" id="2.1.1.205" evidence="9"/>
<dbReference type="Pfam" id="PF01728">
    <property type="entry name" value="FtsJ"/>
    <property type="match status" value="1"/>
</dbReference>
<sequence>MGKTSKDKRDIYYRKAKEEGWRARSAFKLLQIDSECQIFDGVSKAVDLCAAPGSWSQVLARKLNENYQEALKEGSASPPKIVAVDLQAMAPLEGVIQLQGDITNTSTAEQIIAHFDNTRADLVVCDGAPDVTGLHDMDIFIQSQLLLAALNIATHILRPGGTFVAKIFRAKDVSLLYAQLRIFFPYVYCTKPSSSRNSSIEAFVVCKDYSPPEGYEPNMLNPWLTDEPCDFEKLKGVNRVVVPFVVCGDLSQPDSDMCYPLNYEGKEYKYHEPVQAPIAPPYEEALLISRRRAEKNVSTFDDSTDFSEIDVEAAIEHENKSSISGIKWALNSASNNSDNQPSTSAKTVQDEDSGEAIDGLQNLYQLDISVSDCSTANEYKDESLANDMKRVLIVSANNDFDNESNTVAKTANDAL</sequence>
<dbReference type="EMBL" id="QBLH01002088">
    <property type="protein sequence ID" value="TGZ49860.1"/>
    <property type="molecule type" value="Genomic_DNA"/>
</dbReference>
<feature type="domain" description="Ribosomal RNA methyltransferase FtsJ" evidence="10">
    <location>
        <begin position="21"/>
        <end position="209"/>
    </location>
</feature>
<comment type="subcellular location">
    <subcellularLocation>
        <location evidence="2 9">Cytoplasm</location>
    </subcellularLocation>
    <subcellularLocation>
        <location evidence="1">Nucleus</location>
    </subcellularLocation>
</comment>
<evidence type="ECO:0000256" key="5">
    <source>
        <dbReference type="ARBA" id="ARBA00022679"/>
    </source>
</evidence>
<dbReference type="PANTHER" id="PTHR10920">
    <property type="entry name" value="RIBOSOMAL RNA METHYLTRANSFERASE"/>
    <property type="match status" value="1"/>
</dbReference>
<dbReference type="InterPro" id="IPR002877">
    <property type="entry name" value="RNA_MeTrfase_FtsJ_dom"/>
</dbReference>
<feature type="binding site" evidence="9">
    <location>
        <position position="101"/>
    </location>
    <ligand>
        <name>S-adenosyl-L-methionine</name>
        <dbReference type="ChEBI" id="CHEBI:59789"/>
    </ligand>
</feature>
<feature type="binding site" evidence="9">
    <location>
        <position position="85"/>
    </location>
    <ligand>
        <name>S-adenosyl-L-methionine</name>
        <dbReference type="ChEBI" id="CHEBI:59789"/>
    </ligand>
</feature>
<gene>
    <name evidence="11" type="ORF">DBV15_09476</name>
</gene>
<dbReference type="InterPro" id="IPR029063">
    <property type="entry name" value="SAM-dependent_MTases_sf"/>
</dbReference>
<evidence type="ECO:0000256" key="2">
    <source>
        <dbReference type="ARBA" id="ARBA00004496"/>
    </source>
</evidence>
<dbReference type="SUPFAM" id="SSF53335">
    <property type="entry name" value="S-adenosyl-L-methionine-dependent methyltransferases"/>
    <property type="match status" value="1"/>
</dbReference>
<dbReference type="AlphaFoldDB" id="A0A4S2KKD9"/>
<keyword evidence="6 9" id="KW-0949">S-adenosyl-L-methionine</keyword>
<evidence type="ECO:0000256" key="3">
    <source>
        <dbReference type="ARBA" id="ARBA00022490"/>
    </source>
</evidence>
<evidence type="ECO:0000256" key="8">
    <source>
        <dbReference type="ARBA" id="ARBA00048902"/>
    </source>
</evidence>
<dbReference type="InterPro" id="IPR028590">
    <property type="entry name" value="RNA_methyltr_E_TRM7"/>
</dbReference>
<evidence type="ECO:0000256" key="6">
    <source>
        <dbReference type="ARBA" id="ARBA00022691"/>
    </source>
</evidence>
<comment type="catalytic activity">
    <reaction evidence="8 9">
        <text>cytidine(32)/guanosine(34) in tRNA + 2 S-adenosyl-L-methionine = 2'-O-methylcytidine(32)/2'-O-methylguanosine(34) in tRNA + 2 S-adenosyl-L-homocysteine + 2 H(+)</text>
        <dbReference type="Rhea" id="RHEA:42396"/>
        <dbReference type="Rhea" id="RHEA-COMP:10246"/>
        <dbReference type="Rhea" id="RHEA-COMP:10247"/>
        <dbReference type="ChEBI" id="CHEBI:15378"/>
        <dbReference type="ChEBI" id="CHEBI:57856"/>
        <dbReference type="ChEBI" id="CHEBI:59789"/>
        <dbReference type="ChEBI" id="CHEBI:74269"/>
        <dbReference type="ChEBI" id="CHEBI:74445"/>
        <dbReference type="ChEBI" id="CHEBI:74495"/>
        <dbReference type="ChEBI" id="CHEBI:82748"/>
        <dbReference type="EC" id="2.1.1.205"/>
    </reaction>
</comment>
<dbReference type="GO" id="GO:0002128">
    <property type="term" value="P:tRNA nucleoside ribose methylation"/>
    <property type="evidence" value="ECO:0007669"/>
    <property type="project" value="UniProtKB-UniRule"/>
</dbReference>
<evidence type="ECO:0000256" key="1">
    <source>
        <dbReference type="ARBA" id="ARBA00004123"/>
    </source>
</evidence>
<comment type="function">
    <text evidence="9">Methylates the 2'-O-ribose of nucleotides at positions 32 and 34 of the tRNA anticodon loop of substrate tRNAs.</text>
</comment>
<name>A0A4S2KKD9_9HYME</name>
<proteinExistence type="inferred from homology"/>
<dbReference type="HAMAP" id="MF_01547">
    <property type="entry name" value="RNA_methyltr_E"/>
    <property type="match status" value="1"/>
</dbReference>
<comment type="similarity">
    <text evidence="9">Belongs to the class I-like SAM-binding methyltransferase superfamily. RNA methyltransferase RlmE family. TRM7 subfamily.</text>
</comment>
<keyword evidence="12" id="KW-1185">Reference proteome</keyword>
<dbReference type="Gene3D" id="3.40.50.150">
    <property type="entry name" value="Vaccinia Virus protein VP39"/>
    <property type="match status" value="1"/>
</dbReference>
<evidence type="ECO:0000313" key="11">
    <source>
        <dbReference type="EMBL" id="TGZ49860.1"/>
    </source>
</evidence>
<dbReference type="GO" id="GO:0002181">
    <property type="term" value="P:cytoplasmic translation"/>
    <property type="evidence" value="ECO:0007669"/>
    <property type="project" value="UniProtKB-UniRule"/>
</dbReference>
<dbReference type="HAMAP" id="MF_03162">
    <property type="entry name" value="RNA_methyltr_E_TRM7"/>
    <property type="match status" value="1"/>
</dbReference>
<keyword evidence="3 9" id="KW-0963">Cytoplasm</keyword>
<comment type="caution">
    <text evidence="11">The sequence shown here is derived from an EMBL/GenBank/DDBJ whole genome shotgun (WGS) entry which is preliminary data.</text>
</comment>
<dbReference type="STRING" id="300112.A0A4S2KKD9"/>
<protein>
    <recommendedName>
        <fullName evidence="9">Putative tRNA (cytidine(32)/guanosine(34)-2'-O)-methyltransferase</fullName>
        <ecNumber evidence="9">2.1.1.205</ecNumber>
    </recommendedName>
    <alternativeName>
        <fullName evidence="9">2'-O-ribose RNA methyltransferase TRM7 homolog</fullName>
    </alternativeName>
</protein>
<keyword evidence="5 9" id="KW-0808">Transferase</keyword>
<dbReference type="GO" id="GO:0005737">
    <property type="term" value="C:cytoplasm"/>
    <property type="evidence" value="ECO:0007669"/>
    <property type="project" value="UniProtKB-SubCell"/>
</dbReference>
<feature type="binding site" evidence="9">
    <location>
        <position position="55"/>
    </location>
    <ligand>
        <name>S-adenosyl-L-methionine</name>
        <dbReference type="ChEBI" id="CHEBI:59789"/>
    </ligand>
</feature>
<feature type="active site" description="Proton acceptor" evidence="9">
    <location>
        <position position="166"/>
    </location>
</feature>
<dbReference type="GO" id="GO:0106340">
    <property type="term" value="F:tRNA (guanosine(34)-2'-O)-methyltransferase activity"/>
    <property type="evidence" value="ECO:0007669"/>
    <property type="project" value="UniProtKB-ARBA"/>
</dbReference>
<feature type="binding site" evidence="9">
    <location>
        <position position="126"/>
    </location>
    <ligand>
        <name>S-adenosyl-L-methionine</name>
        <dbReference type="ChEBI" id="CHEBI:59789"/>
    </ligand>
</feature>
<dbReference type="GO" id="GO:0005634">
    <property type="term" value="C:nucleus"/>
    <property type="evidence" value="ECO:0007669"/>
    <property type="project" value="UniProtKB-SubCell"/>
</dbReference>
<evidence type="ECO:0000259" key="10">
    <source>
        <dbReference type="Pfam" id="PF01728"/>
    </source>
</evidence>
<dbReference type="FunFam" id="3.40.50.150:FF:000040">
    <property type="entry name" value="Putative ribosomal RNA methyltransferase 1"/>
    <property type="match status" value="1"/>
</dbReference>
<evidence type="ECO:0000313" key="12">
    <source>
        <dbReference type="Proteomes" id="UP000310200"/>
    </source>
</evidence>
<evidence type="ECO:0000256" key="4">
    <source>
        <dbReference type="ARBA" id="ARBA00022603"/>
    </source>
</evidence>
<reference evidence="11 12" key="1">
    <citation type="journal article" date="2019" name="Philos. Trans. R. Soc. Lond., B, Biol. Sci.">
        <title>Ant behaviour and brain gene expression of defending hosts depend on the ecological success of the intruding social parasite.</title>
        <authorList>
            <person name="Kaur R."/>
            <person name="Stoldt M."/>
            <person name="Jongepier E."/>
            <person name="Feldmeyer B."/>
            <person name="Menzel F."/>
            <person name="Bornberg-Bauer E."/>
            <person name="Foitzik S."/>
        </authorList>
    </citation>
    <scope>NUCLEOTIDE SEQUENCE [LARGE SCALE GENOMIC DNA]</scope>
    <source>
        <tissue evidence="11">Whole body</tissue>
    </source>
</reference>
<accession>A0A4S2KKD9</accession>
<evidence type="ECO:0000256" key="7">
    <source>
        <dbReference type="ARBA" id="ARBA00022694"/>
    </source>
</evidence>
<feature type="binding site" evidence="9">
    <location>
        <position position="53"/>
    </location>
    <ligand>
        <name>S-adenosyl-L-methionine</name>
        <dbReference type="ChEBI" id="CHEBI:59789"/>
    </ligand>
</feature>
<dbReference type="Proteomes" id="UP000310200">
    <property type="component" value="Unassembled WGS sequence"/>
</dbReference>
<dbReference type="InterPro" id="IPR015507">
    <property type="entry name" value="rRNA-MeTfrase_E"/>
</dbReference>
<organism evidence="11 12">
    <name type="scientific">Temnothorax longispinosus</name>
    <dbReference type="NCBI Taxonomy" id="300112"/>
    <lineage>
        <taxon>Eukaryota</taxon>
        <taxon>Metazoa</taxon>
        <taxon>Ecdysozoa</taxon>
        <taxon>Arthropoda</taxon>
        <taxon>Hexapoda</taxon>
        <taxon>Insecta</taxon>
        <taxon>Pterygota</taxon>
        <taxon>Neoptera</taxon>
        <taxon>Endopterygota</taxon>
        <taxon>Hymenoptera</taxon>
        <taxon>Apocrita</taxon>
        <taxon>Aculeata</taxon>
        <taxon>Formicoidea</taxon>
        <taxon>Formicidae</taxon>
        <taxon>Myrmicinae</taxon>
        <taxon>Temnothorax</taxon>
    </lineage>
</organism>
<keyword evidence="7 9" id="KW-0819">tRNA processing</keyword>
<evidence type="ECO:0000256" key="9">
    <source>
        <dbReference type="HAMAP-Rule" id="MF_03162"/>
    </source>
</evidence>
<keyword evidence="4 9" id="KW-0489">Methyltransferase</keyword>
<dbReference type="InterPro" id="IPR050082">
    <property type="entry name" value="RNA_methyltr_RlmE"/>
</dbReference>
<dbReference type="PANTHER" id="PTHR10920:SF12">
    <property type="entry name" value="TRNA (CYTIDINE(32)_GUANOSINE(34)-2'-O)-METHYLTRANSFERASE-RELATED"/>
    <property type="match status" value="1"/>
</dbReference>